<accession>A0A7T8GVC3</accession>
<evidence type="ECO:0000256" key="1">
    <source>
        <dbReference type="SAM" id="MobiDB-lite"/>
    </source>
</evidence>
<dbReference type="EMBL" id="CP045902">
    <property type="protein sequence ID" value="QQP38251.1"/>
    <property type="molecule type" value="Genomic_DNA"/>
</dbReference>
<name>A0A7T8GVC3_CALRO</name>
<reference evidence="3" key="1">
    <citation type="submission" date="2021-01" db="EMBL/GenBank/DDBJ databases">
        <title>Caligus Genome Assembly.</title>
        <authorList>
            <person name="Gallardo-Escarate C."/>
        </authorList>
    </citation>
    <scope>NUCLEOTIDE SEQUENCE [LARGE SCALE GENOMIC DNA]</scope>
</reference>
<feature type="region of interest" description="Disordered" evidence="1">
    <location>
        <begin position="56"/>
        <end position="80"/>
    </location>
</feature>
<dbReference type="AlphaFoldDB" id="A0A7T8GVC3"/>
<feature type="compositionally biased region" description="Low complexity" evidence="1">
    <location>
        <begin position="16"/>
        <end position="26"/>
    </location>
</feature>
<gene>
    <name evidence="2" type="ORF">FKW44_018772</name>
</gene>
<evidence type="ECO:0000313" key="3">
    <source>
        <dbReference type="Proteomes" id="UP000595437"/>
    </source>
</evidence>
<proteinExistence type="predicted"/>
<feature type="region of interest" description="Disordered" evidence="1">
    <location>
        <begin position="1"/>
        <end position="28"/>
    </location>
</feature>
<sequence length="80" mass="8403">MPLHSLLIGNSTLGKSSSQAQQQAQAVGGPYSCYGGGHSWHTHKNRAHVIRLAPHPAGPTSARASMESEMVGKDSALILK</sequence>
<keyword evidence="3" id="KW-1185">Reference proteome</keyword>
<organism evidence="2 3">
    <name type="scientific">Caligus rogercresseyi</name>
    <name type="common">Sea louse</name>
    <dbReference type="NCBI Taxonomy" id="217165"/>
    <lineage>
        <taxon>Eukaryota</taxon>
        <taxon>Metazoa</taxon>
        <taxon>Ecdysozoa</taxon>
        <taxon>Arthropoda</taxon>
        <taxon>Crustacea</taxon>
        <taxon>Multicrustacea</taxon>
        <taxon>Hexanauplia</taxon>
        <taxon>Copepoda</taxon>
        <taxon>Siphonostomatoida</taxon>
        <taxon>Caligidae</taxon>
        <taxon>Caligus</taxon>
    </lineage>
</organism>
<evidence type="ECO:0000313" key="2">
    <source>
        <dbReference type="EMBL" id="QQP38251.1"/>
    </source>
</evidence>
<protein>
    <submittedName>
        <fullName evidence="2">Uncharacterized protein</fullName>
    </submittedName>
</protein>
<dbReference type="Proteomes" id="UP000595437">
    <property type="component" value="Chromosome 13"/>
</dbReference>